<evidence type="ECO:0000256" key="2">
    <source>
        <dbReference type="ARBA" id="ARBA00023002"/>
    </source>
</evidence>
<keyword evidence="2" id="KW-0560">Oxidoreductase</keyword>
<reference evidence="5 6" key="1">
    <citation type="submission" date="2019-03" db="EMBL/GenBank/DDBJ databases">
        <title>Paracraurococcus aquatilis NE82 genome sequence.</title>
        <authorList>
            <person name="Zhao Y."/>
            <person name="Du Z."/>
        </authorList>
    </citation>
    <scope>NUCLEOTIDE SEQUENCE [LARGE SCALE GENOMIC DNA]</scope>
    <source>
        <strain evidence="5 6">NE82</strain>
    </source>
</reference>
<dbReference type="InterPro" id="IPR036291">
    <property type="entry name" value="NAD(P)-bd_dom_sf"/>
</dbReference>
<evidence type="ECO:0000313" key="5">
    <source>
        <dbReference type="EMBL" id="TCZ55596.1"/>
    </source>
</evidence>
<dbReference type="PRINTS" id="PR00080">
    <property type="entry name" value="SDRFAMILY"/>
</dbReference>
<dbReference type="Pfam" id="PF00106">
    <property type="entry name" value="adh_short"/>
    <property type="match status" value="1"/>
</dbReference>
<dbReference type="PANTHER" id="PTHR44196">
    <property type="entry name" value="DEHYDROGENASE/REDUCTASE SDR FAMILY MEMBER 7B"/>
    <property type="match status" value="1"/>
</dbReference>
<dbReference type="EMBL" id="SKBM01000026">
    <property type="protein sequence ID" value="TCZ55596.1"/>
    <property type="molecule type" value="Genomic_DNA"/>
</dbReference>
<dbReference type="PANTHER" id="PTHR44196:SF1">
    <property type="entry name" value="DEHYDROGENASE_REDUCTASE SDR FAMILY MEMBER 7B"/>
    <property type="match status" value="1"/>
</dbReference>
<feature type="compositionally biased region" description="Low complexity" evidence="4">
    <location>
        <begin position="23"/>
        <end position="35"/>
    </location>
</feature>
<dbReference type="Gene3D" id="3.40.50.720">
    <property type="entry name" value="NAD(P)-binding Rossmann-like Domain"/>
    <property type="match status" value="1"/>
</dbReference>
<dbReference type="GO" id="GO:0016020">
    <property type="term" value="C:membrane"/>
    <property type="evidence" value="ECO:0007669"/>
    <property type="project" value="TreeGrafter"/>
</dbReference>
<protein>
    <submittedName>
        <fullName evidence="5">SDR family NAD(P)-dependent oxidoreductase</fullName>
    </submittedName>
</protein>
<evidence type="ECO:0000256" key="1">
    <source>
        <dbReference type="ARBA" id="ARBA00006484"/>
    </source>
</evidence>
<keyword evidence="6" id="KW-1185">Reference proteome</keyword>
<dbReference type="PRINTS" id="PR00081">
    <property type="entry name" value="GDHRDH"/>
</dbReference>
<name>A0A4V2WJR2_9PROT</name>
<evidence type="ECO:0000256" key="3">
    <source>
        <dbReference type="RuleBase" id="RU000363"/>
    </source>
</evidence>
<comment type="similarity">
    <text evidence="1 3">Belongs to the short-chain dehydrogenases/reductases (SDR) family.</text>
</comment>
<dbReference type="Proteomes" id="UP000295023">
    <property type="component" value="Unassembled WGS sequence"/>
</dbReference>
<dbReference type="OrthoDB" id="335726at2"/>
<proteinExistence type="inferred from homology"/>
<accession>A0A4V2WJR2</accession>
<evidence type="ECO:0000313" key="6">
    <source>
        <dbReference type="Proteomes" id="UP000295023"/>
    </source>
</evidence>
<comment type="caution">
    <text evidence="5">The sequence shown here is derived from an EMBL/GenBank/DDBJ whole genome shotgun (WGS) entry which is preliminary data.</text>
</comment>
<dbReference type="GO" id="GO:0016491">
    <property type="term" value="F:oxidoreductase activity"/>
    <property type="evidence" value="ECO:0007669"/>
    <property type="project" value="UniProtKB-KW"/>
</dbReference>
<feature type="compositionally biased region" description="Basic and acidic residues" evidence="4">
    <location>
        <begin position="1"/>
        <end position="11"/>
    </location>
</feature>
<organism evidence="5 6">
    <name type="scientific">Roseicella aquatilis</name>
    <dbReference type="NCBI Taxonomy" id="2527868"/>
    <lineage>
        <taxon>Bacteria</taxon>
        <taxon>Pseudomonadati</taxon>
        <taxon>Pseudomonadota</taxon>
        <taxon>Alphaproteobacteria</taxon>
        <taxon>Acetobacterales</taxon>
        <taxon>Roseomonadaceae</taxon>
        <taxon>Roseicella</taxon>
    </lineage>
</organism>
<dbReference type="AlphaFoldDB" id="A0A4V2WJR2"/>
<feature type="region of interest" description="Disordered" evidence="4">
    <location>
        <begin position="1"/>
        <end position="35"/>
    </location>
</feature>
<dbReference type="InterPro" id="IPR002347">
    <property type="entry name" value="SDR_fam"/>
</dbReference>
<dbReference type="SUPFAM" id="SSF51735">
    <property type="entry name" value="NAD(P)-binding Rossmann-fold domains"/>
    <property type="match status" value="1"/>
</dbReference>
<evidence type="ECO:0000256" key="4">
    <source>
        <dbReference type="SAM" id="MobiDB-lite"/>
    </source>
</evidence>
<gene>
    <name evidence="5" type="ORF">EXY23_21340</name>
</gene>
<sequence length="295" mass="29814">MAQQESDRRVADAAPSTRDGIEAEPGARPGAEAGQPWRHVLVTGASSGIGRALALACAGPGVTLHLGGRDAGRLAGTAAACAAAGAAARPQMVDVRDREAMAAWIAGAGRLDLVIANAGISAGTGGATEPADQSRAIFETNLGGVLNTALPAIEAMAAQAPGPDGLRGRVAVIASIAAFIAVPGAPAYCASKAAVQRWAEALDATERRRGIRLHAVCPGYIRTPMTAANSFPMPMLMEPEEAARRALRGIAAGRTRIAFPFPVYLAARIGGALPPGLRAALFAAAPAKGVMPRVG</sequence>